<dbReference type="Pfam" id="PF17853">
    <property type="entry name" value="GGDEF_2"/>
    <property type="match status" value="1"/>
</dbReference>
<dbReference type="InterPro" id="IPR041522">
    <property type="entry name" value="CdaR_GGDEF"/>
</dbReference>
<evidence type="ECO:0000259" key="3">
    <source>
        <dbReference type="Pfam" id="PF17853"/>
    </source>
</evidence>
<organism evidence="4 5">
    <name type="scientific">Floridaenema aerugineum BLCC-F46</name>
    <dbReference type="NCBI Taxonomy" id="3153654"/>
    <lineage>
        <taxon>Bacteria</taxon>
        <taxon>Bacillati</taxon>
        <taxon>Cyanobacteriota</taxon>
        <taxon>Cyanophyceae</taxon>
        <taxon>Oscillatoriophycideae</taxon>
        <taxon>Aerosakkonematales</taxon>
        <taxon>Aerosakkonemataceae</taxon>
        <taxon>Floridanema</taxon>
        <taxon>Floridanema aerugineum</taxon>
    </lineage>
</organism>
<dbReference type="Gene3D" id="1.10.10.2840">
    <property type="entry name" value="PucR C-terminal helix-turn-helix domain"/>
    <property type="match status" value="1"/>
</dbReference>
<feature type="domain" description="PucR C-terminal helix-turn-helix" evidence="2">
    <location>
        <begin position="325"/>
        <end position="382"/>
    </location>
</feature>
<accession>A0ABV4X9A7</accession>
<dbReference type="Pfam" id="PF13556">
    <property type="entry name" value="HTH_30"/>
    <property type="match status" value="1"/>
</dbReference>
<proteinExistence type="inferred from homology"/>
<feature type="domain" description="CdaR GGDEF-like" evidence="3">
    <location>
        <begin position="126"/>
        <end position="277"/>
    </location>
</feature>
<evidence type="ECO:0000313" key="5">
    <source>
        <dbReference type="Proteomes" id="UP001576774"/>
    </source>
</evidence>
<comment type="similarity">
    <text evidence="1">Belongs to the CdaR family.</text>
</comment>
<sequence length="402" mass="44232">MNYLKTVTKQFQRIANILSERVAELLCASVLVVDGGGDAIAQTPSHTLYSQFTTVNPSIRIPIKIANDTGEVIIAKTEEGENISPRLAQMLVEMIVNQTVAVGQLPAQYELKNKFIHDLLSGAIINETDILRQGQILGMDFTRPRAVILIDAADYILPSISNQEINDKWIWQRAQHIINSIVSFFHLPNDTICAYIGNGEVAVLKASSTQDLVLWANSEDELNPSWANLTALKRAGSALMSRLKSDTKTAISIGIGRHHPGIQGLAKSYQDACAALSLGRRFHGKNKVHCLDELGIAAFIGIADENTKIDLARHLLSPLEQETELIKTLDAFFLENCCPSSTAKRLCIHRNTLSYRLEKITSLTGLDPRKFDEAMQIRLALLLGCLGESPEQMCKGTMAKAS</sequence>
<name>A0ABV4X9A7_9CYAN</name>
<reference evidence="4 5" key="1">
    <citation type="submission" date="2024-09" db="EMBL/GenBank/DDBJ databases">
        <title>Floridaenema gen nov. (Aerosakkonemataceae, Aerosakkonematales ord. nov., Cyanobacteria) from benthic tropical and subtropical fresh waters, with the description of four new species.</title>
        <authorList>
            <person name="Moretto J.A."/>
            <person name="Berthold D.E."/>
            <person name="Lefler F.W."/>
            <person name="Huang I.-S."/>
            <person name="Laughinghouse H. IV."/>
        </authorList>
    </citation>
    <scope>NUCLEOTIDE SEQUENCE [LARGE SCALE GENOMIC DNA]</scope>
    <source>
        <strain evidence="4 5">BLCC-F46</strain>
    </source>
</reference>
<evidence type="ECO:0000259" key="2">
    <source>
        <dbReference type="Pfam" id="PF13556"/>
    </source>
</evidence>
<evidence type="ECO:0000313" key="4">
    <source>
        <dbReference type="EMBL" id="MFB2879380.1"/>
    </source>
</evidence>
<dbReference type="PANTHER" id="PTHR33744:SF15">
    <property type="entry name" value="CARBOHYDRATE DIACID REGULATOR"/>
    <property type="match status" value="1"/>
</dbReference>
<comment type="caution">
    <text evidence="4">The sequence shown here is derived from an EMBL/GenBank/DDBJ whole genome shotgun (WGS) entry which is preliminary data.</text>
</comment>
<keyword evidence="5" id="KW-1185">Reference proteome</keyword>
<dbReference type="InterPro" id="IPR042070">
    <property type="entry name" value="PucR_C-HTH_sf"/>
</dbReference>
<dbReference type="RefSeq" id="WP_413272424.1">
    <property type="nucleotide sequence ID" value="NZ_JBHFNQ010000164.1"/>
</dbReference>
<dbReference type="InterPro" id="IPR025736">
    <property type="entry name" value="PucR_C-HTH_dom"/>
</dbReference>
<protein>
    <submittedName>
        <fullName evidence="4">PucR family transcriptional regulator</fullName>
    </submittedName>
</protein>
<dbReference type="PANTHER" id="PTHR33744">
    <property type="entry name" value="CARBOHYDRATE DIACID REGULATOR"/>
    <property type="match status" value="1"/>
</dbReference>
<evidence type="ECO:0000256" key="1">
    <source>
        <dbReference type="ARBA" id="ARBA00006754"/>
    </source>
</evidence>
<dbReference type="Proteomes" id="UP001576774">
    <property type="component" value="Unassembled WGS sequence"/>
</dbReference>
<gene>
    <name evidence="4" type="ORF">ACE1CC_21205</name>
</gene>
<dbReference type="InterPro" id="IPR051448">
    <property type="entry name" value="CdaR-like_regulators"/>
</dbReference>
<dbReference type="EMBL" id="JBHFNQ010000164">
    <property type="protein sequence ID" value="MFB2879380.1"/>
    <property type="molecule type" value="Genomic_DNA"/>
</dbReference>